<accession>A0A8J3XNW0</accession>
<dbReference type="Gene3D" id="1.10.357.10">
    <property type="entry name" value="Tetracycline Repressor, domain 2"/>
    <property type="match status" value="1"/>
</dbReference>
<dbReference type="InterPro" id="IPR050109">
    <property type="entry name" value="HTH-type_TetR-like_transc_reg"/>
</dbReference>
<keyword evidence="1 2" id="KW-0238">DNA-binding</keyword>
<dbReference type="AlphaFoldDB" id="A0A8J3XNW0"/>
<evidence type="ECO:0000256" key="2">
    <source>
        <dbReference type="PROSITE-ProRule" id="PRU00335"/>
    </source>
</evidence>
<name>A0A8J3XNW0_9ACTN</name>
<dbReference type="PROSITE" id="PS50977">
    <property type="entry name" value="HTH_TETR_2"/>
    <property type="match status" value="1"/>
</dbReference>
<dbReference type="GO" id="GO:0000976">
    <property type="term" value="F:transcription cis-regulatory region binding"/>
    <property type="evidence" value="ECO:0007669"/>
    <property type="project" value="TreeGrafter"/>
</dbReference>
<feature type="domain" description="HTH tetR-type" evidence="3">
    <location>
        <begin position="1"/>
        <end position="55"/>
    </location>
</feature>
<dbReference type="Proteomes" id="UP000644610">
    <property type="component" value="Unassembled WGS sequence"/>
</dbReference>
<dbReference type="InterPro" id="IPR041674">
    <property type="entry name" value="TetR_C_22"/>
</dbReference>
<dbReference type="PRINTS" id="PR00455">
    <property type="entry name" value="HTHTETR"/>
</dbReference>
<sequence length="192" mass="20782">MLDECARLLDEAGYDALTTKEVARRAEVPIGTFYQFFPDKQGLVRALALRNLDAFLDSVATRLAVSSPSGWTDVVDLGIDEFVRMKRTVPGFGVVDFGEVQATPGGPGLPGTQRMLDAALENNVVVADRLRSLTTDVLGLPRSGDTARAFLVAVEAADAVLKLAFRAHPDGDPDLIAECKRLVRRYLADHLA</sequence>
<reference evidence="4" key="1">
    <citation type="submission" date="2021-01" db="EMBL/GenBank/DDBJ databases">
        <title>Whole genome shotgun sequence of Planotetraspora silvatica NBRC 100141.</title>
        <authorList>
            <person name="Komaki H."/>
            <person name="Tamura T."/>
        </authorList>
    </citation>
    <scope>NUCLEOTIDE SEQUENCE</scope>
    <source>
        <strain evidence="4">NBRC 100141</strain>
    </source>
</reference>
<protein>
    <submittedName>
        <fullName evidence="4">TetR family transcriptional regulator</fullName>
    </submittedName>
</protein>
<comment type="caution">
    <text evidence="4">The sequence shown here is derived from an EMBL/GenBank/DDBJ whole genome shotgun (WGS) entry which is preliminary data.</text>
</comment>
<evidence type="ECO:0000259" key="3">
    <source>
        <dbReference type="PROSITE" id="PS50977"/>
    </source>
</evidence>
<evidence type="ECO:0000256" key="1">
    <source>
        <dbReference type="ARBA" id="ARBA00023125"/>
    </source>
</evidence>
<dbReference type="GO" id="GO:0003700">
    <property type="term" value="F:DNA-binding transcription factor activity"/>
    <property type="evidence" value="ECO:0007669"/>
    <property type="project" value="TreeGrafter"/>
</dbReference>
<dbReference type="Pfam" id="PF00440">
    <property type="entry name" value="TetR_N"/>
    <property type="match status" value="1"/>
</dbReference>
<gene>
    <name evidence="4" type="ORF">Psi02_40540</name>
</gene>
<dbReference type="InterPro" id="IPR001647">
    <property type="entry name" value="HTH_TetR"/>
</dbReference>
<evidence type="ECO:0000313" key="5">
    <source>
        <dbReference type="Proteomes" id="UP000644610"/>
    </source>
</evidence>
<dbReference type="PANTHER" id="PTHR30055">
    <property type="entry name" value="HTH-TYPE TRANSCRIPTIONAL REGULATOR RUTR"/>
    <property type="match status" value="1"/>
</dbReference>
<dbReference type="EMBL" id="BOOQ01000026">
    <property type="protein sequence ID" value="GII47630.1"/>
    <property type="molecule type" value="Genomic_DNA"/>
</dbReference>
<feature type="DNA-binding region" description="H-T-H motif" evidence="2">
    <location>
        <begin position="18"/>
        <end position="37"/>
    </location>
</feature>
<evidence type="ECO:0000313" key="4">
    <source>
        <dbReference type="EMBL" id="GII47630.1"/>
    </source>
</evidence>
<dbReference type="InterPro" id="IPR009057">
    <property type="entry name" value="Homeodomain-like_sf"/>
</dbReference>
<dbReference type="SUPFAM" id="SSF46689">
    <property type="entry name" value="Homeodomain-like"/>
    <property type="match status" value="1"/>
</dbReference>
<organism evidence="4 5">
    <name type="scientific">Planotetraspora silvatica</name>
    <dbReference type="NCBI Taxonomy" id="234614"/>
    <lineage>
        <taxon>Bacteria</taxon>
        <taxon>Bacillati</taxon>
        <taxon>Actinomycetota</taxon>
        <taxon>Actinomycetes</taxon>
        <taxon>Streptosporangiales</taxon>
        <taxon>Streptosporangiaceae</taxon>
        <taxon>Planotetraspora</taxon>
    </lineage>
</organism>
<proteinExistence type="predicted"/>
<dbReference type="PANTHER" id="PTHR30055:SF226">
    <property type="entry name" value="HTH-TYPE TRANSCRIPTIONAL REGULATOR PKSA"/>
    <property type="match status" value="1"/>
</dbReference>
<dbReference type="Pfam" id="PF17928">
    <property type="entry name" value="TetR_C_22"/>
    <property type="match status" value="1"/>
</dbReference>
<keyword evidence="5" id="KW-1185">Reference proteome</keyword>